<keyword evidence="4" id="KW-0472">Membrane</keyword>
<evidence type="ECO:0000256" key="2">
    <source>
        <dbReference type="ARBA" id="ARBA00022692"/>
    </source>
</evidence>
<evidence type="ECO:0000256" key="1">
    <source>
        <dbReference type="ARBA" id="ARBA00004141"/>
    </source>
</evidence>
<evidence type="ECO:0000256" key="6">
    <source>
        <dbReference type="ARBA" id="ARBA00023180"/>
    </source>
</evidence>
<reference evidence="9 10" key="1">
    <citation type="submission" date="2024-02" db="EMBL/GenBank/DDBJ databases">
        <authorList>
            <person name="Daric V."/>
            <person name="Darras S."/>
        </authorList>
    </citation>
    <scope>NUCLEOTIDE SEQUENCE [LARGE SCALE GENOMIC DNA]</scope>
</reference>
<keyword evidence="7" id="KW-0732">Signal</keyword>
<feature type="domain" description="Receptor ligand binding region" evidence="8">
    <location>
        <begin position="90"/>
        <end position="174"/>
    </location>
</feature>
<keyword evidence="6" id="KW-0325">Glycoprotein</keyword>
<organism evidence="9 10">
    <name type="scientific">Clavelina lepadiformis</name>
    <name type="common">Light-bulb sea squirt</name>
    <name type="synonym">Ascidia lepadiformis</name>
    <dbReference type="NCBI Taxonomy" id="159417"/>
    <lineage>
        <taxon>Eukaryota</taxon>
        <taxon>Metazoa</taxon>
        <taxon>Chordata</taxon>
        <taxon>Tunicata</taxon>
        <taxon>Ascidiacea</taxon>
        <taxon>Aplousobranchia</taxon>
        <taxon>Clavelinidae</taxon>
        <taxon>Clavelina</taxon>
    </lineage>
</organism>
<evidence type="ECO:0000256" key="5">
    <source>
        <dbReference type="ARBA" id="ARBA00023170"/>
    </source>
</evidence>
<feature type="chain" id="PRO_5045866620" description="Receptor ligand binding region domain-containing protein" evidence="7">
    <location>
        <begin position="22"/>
        <end position="180"/>
    </location>
</feature>
<dbReference type="PRINTS" id="PR00248">
    <property type="entry name" value="GPCRMGR"/>
</dbReference>
<evidence type="ECO:0000259" key="8">
    <source>
        <dbReference type="Pfam" id="PF01094"/>
    </source>
</evidence>
<dbReference type="SUPFAM" id="SSF53822">
    <property type="entry name" value="Periplasmic binding protein-like I"/>
    <property type="match status" value="1"/>
</dbReference>
<comment type="subcellular location">
    <subcellularLocation>
        <location evidence="1">Membrane</location>
        <topology evidence="1">Multi-pass membrane protein</topology>
    </subcellularLocation>
</comment>
<keyword evidence="3" id="KW-1133">Transmembrane helix</keyword>
<dbReference type="InterPro" id="IPR001828">
    <property type="entry name" value="ANF_lig-bd_rcpt"/>
</dbReference>
<proteinExistence type="predicted"/>
<evidence type="ECO:0000256" key="7">
    <source>
        <dbReference type="SAM" id="SignalP"/>
    </source>
</evidence>
<protein>
    <recommendedName>
        <fullName evidence="8">Receptor ligand binding region domain-containing protein</fullName>
    </recommendedName>
</protein>
<dbReference type="PANTHER" id="PTHR24060">
    <property type="entry name" value="METABOTROPIC GLUTAMATE RECEPTOR"/>
    <property type="match status" value="1"/>
</dbReference>
<name>A0ABP0GQV2_CLALP</name>
<comment type="caution">
    <text evidence="9">The sequence shown here is derived from an EMBL/GenBank/DDBJ whole genome shotgun (WGS) entry which is preliminary data.</text>
</comment>
<accession>A0ABP0GQV2</accession>
<evidence type="ECO:0000313" key="10">
    <source>
        <dbReference type="Proteomes" id="UP001642483"/>
    </source>
</evidence>
<feature type="signal peptide" evidence="7">
    <location>
        <begin position="1"/>
        <end position="21"/>
    </location>
</feature>
<dbReference type="EMBL" id="CAWYQH010000141">
    <property type="protein sequence ID" value="CAK8694117.1"/>
    <property type="molecule type" value="Genomic_DNA"/>
</dbReference>
<keyword evidence="5" id="KW-0675">Receptor</keyword>
<dbReference type="Pfam" id="PF01094">
    <property type="entry name" value="ANF_receptor"/>
    <property type="match status" value="1"/>
</dbReference>
<dbReference type="Proteomes" id="UP001642483">
    <property type="component" value="Unassembled WGS sequence"/>
</dbReference>
<dbReference type="InterPro" id="IPR000337">
    <property type="entry name" value="GPCR_3"/>
</dbReference>
<keyword evidence="2" id="KW-0812">Transmembrane</keyword>
<sequence>MGMLWTTLCIVVTVSVSFISCQKPISEELRYSSTYVSPYSTQYEKRKGYMVQYQPGDVLIGGMIPIHARGDEDTCGLPTEQGTQGIEIFNIVLDELNSNRGFLPGVKLGSLIIDTCDVDTHAVQRVANIFLPYLTGTVSHTETKKTLFAGVLGATSSAVSMQTTSLLQVFHVLQKKNTHL</sequence>
<keyword evidence="10" id="KW-1185">Reference proteome</keyword>
<evidence type="ECO:0000256" key="4">
    <source>
        <dbReference type="ARBA" id="ARBA00023136"/>
    </source>
</evidence>
<gene>
    <name evidence="9" type="ORF">CVLEPA_LOCUS27384</name>
</gene>
<dbReference type="InterPro" id="IPR028082">
    <property type="entry name" value="Peripla_BP_I"/>
</dbReference>
<evidence type="ECO:0000256" key="3">
    <source>
        <dbReference type="ARBA" id="ARBA00022989"/>
    </source>
</evidence>
<dbReference type="InterPro" id="IPR050726">
    <property type="entry name" value="mGluR"/>
</dbReference>
<evidence type="ECO:0000313" key="9">
    <source>
        <dbReference type="EMBL" id="CAK8694117.1"/>
    </source>
</evidence>
<dbReference type="Gene3D" id="3.40.50.2300">
    <property type="match status" value="1"/>
</dbReference>